<dbReference type="SUPFAM" id="SSF52047">
    <property type="entry name" value="RNI-like"/>
    <property type="match status" value="1"/>
</dbReference>
<dbReference type="PANTHER" id="PTHR47679">
    <property type="entry name" value="PROTEIN TORNADO 1"/>
    <property type="match status" value="1"/>
</dbReference>
<name>A0ABP1B9R2_9BRYO</name>
<accession>A0ABP1B9R2</accession>
<dbReference type="Proteomes" id="UP001497522">
    <property type="component" value="Chromosome 2"/>
</dbReference>
<protein>
    <submittedName>
        <fullName evidence="1">Uncharacterized protein</fullName>
    </submittedName>
</protein>
<dbReference type="EMBL" id="OZ023703">
    <property type="protein sequence ID" value="CAK9871542.1"/>
    <property type="molecule type" value="Genomic_DNA"/>
</dbReference>
<dbReference type="InterPro" id="IPR032675">
    <property type="entry name" value="LRR_dom_sf"/>
</dbReference>
<gene>
    <name evidence="1" type="ORF">CSSPJE1EN2_LOCUS14210</name>
</gene>
<organism evidence="1 2">
    <name type="scientific">Sphagnum jensenii</name>
    <dbReference type="NCBI Taxonomy" id="128206"/>
    <lineage>
        <taxon>Eukaryota</taxon>
        <taxon>Viridiplantae</taxon>
        <taxon>Streptophyta</taxon>
        <taxon>Embryophyta</taxon>
        <taxon>Bryophyta</taxon>
        <taxon>Sphagnophytina</taxon>
        <taxon>Sphagnopsida</taxon>
        <taxon>Sphagnales</taxon>
        <taxon>Sphagnaceae</taxon>
        <taxon>Sphagnum</taxon>
    </lineage>
</organism>
<sequence length="255" mass="28574">MLQSNTSLKELYFCSSKDYSVATFEEALRMNHTLENLGLAGRLWDLERLVQPLMVDANGKQGNTTLMKLMLRIDDAEPIEVQPPSTIVDSFTKMLQHNSSLKELSFSRTEIFIESDVSALIKSLEKNYALEILNLEGCKGVSGCVFPIIMDMLVVNKTLKEINLERTTFYGEVGTQMEAVKQELEKNAAIHKESMSTFKELPMSKATSTSVLLCSIPSTGMISVKKPDLVYELHSYESCRSFIPFVGASKVDCFK</sequence>
<reference evidence="1 2" key="1">
    <citation type="submission" date="2024-03" db="EMBL/GenBank/DDBJ databases">
        <authorList>
            <consortium name="ELIXIR-Norway"/>
            <consortium name="Elixir Norway"/>
        </authorList>
    </citation>
    <scope>NUCLEOTIDE SEQUENCE [LARGE SCALE GENOMIC DNA]</scope>
</reference>
<keyword evidence="2" id="KW-1185">Reference proteome</keyword>
<proteinExistence type="predicted"/>
<dbReference type="Gene3D" id="3.80.10.10">
    <property type="entry name" value="Ribonuclease Inhibitor"/>
    <property type="match status" value="1"/>
</dbReference>
<dbReference type="PANTHER" id="PTHR47679:SF1">
    <property type="entry name" value="PROTEIN TORNADO 1"/>
    <property type="match status" value="1"/>
</dbReference>
<evidence type="ECO:0000313" key="2">
    <source>
        <dbReference type="Proteomes" id="UP001497522"/>
    </source>
</evidence>
<evidence type="ECO:0000313" key="1">
    <source>
        <dbReference type="EMBL" id="CAK9871542.1"/>
    </source>
</evidence>